<feature type="region of interest" description="Disordered" evidence="1">
    <location>
        <begin position="237"/>
        <end position="271"/>
    </location>
</feature>
<sequence length="371" mass="40789">MDALGAFLKSKGLDGGGSTHPVTMPDFVLSYEDKDITADVAPYLISFSYTDYLEGQSDELQVDFEDTDGRWLRNWYPEQGDALSLSLGDQFTGLVSFGKFEIAEIEYNHPPSTVSLKALSTGITKSSRTLRGKAYENTTLAAIVRQVAGRLKLEVTGTVKNIPIKRVTQYQERDIEFLARLAQEYGHSFKIVGNKLVFADNAELKQRPAVAVLLPEDIIRIRLRDLIKGVPSKVDVKGYDPKSKQTVSASRSSKSRRGKAKHGSTGDTLRIVPNKGESTAQLNARADAKLADAQDDQCAGTVTLVGNALLVAGQMVRLKGFGKFSGKYLVKQSRHAFTRHRGWTTELEIKMTEYVADEEQADANANANPNP</sequence>
<dbReference type="SUPFAM" id="SSF69279">
    <property type="entry name" value="Phage tail proteins"/>
    <property type="match status" value="1"/>
</dbReference>
<proteinExistence type="predicted"/>
<gene>
    <name evidence="2" type="ORF">J8641_04030</name>
</gene>
<name>A0A9X0ZSE1_NEIEL</name>
<evidence type="ECO:0000313" key="3">
    <source>
        <dbReference type="Proteomes" id="UP000708805"/>
    </source>
</evidence>
<evidence type="ECO:0000256" key="1">
    <source>
        <dbReference type="SAM" id="MobiDB-lite"/>
    </source>
</evidence>
<dbReference type="PANTHER" id="PTHR35862:SF1">
    <property type="entry name" value="FELS-2 PROPHAGE PROTEIN"/>
    <property type="match status" value="1"/>
</dbReference>
<dbReference type="EMBL" id="JAGJWT010000002">
    <property type="protein sequence ID" value="MBS9339999.1"/>
    <property type="molecule type" value="Genomic_DNA"/>
</dbReference>
<dbReference type="AlphaFoldDB" id="A0A9X0ZSE1"/>
<dbReference type="PANTHER" id="PTHR35862">
    <property type="entry name" value="FELS-2 PROPHAGE PROTEIN"/>
    <property type="match status" value="1"/>
</dbReference>
<dbReference type="Gene3D" id="4.10.220.110">
    <property type="match status" value="1"/>
</dbReference>
<dbReference type="Gene3D" id="2.30.110.50">
    <property type="match status" value="1"/>
</dbReference>
<dbReference type="RefSeq" id="WP_214037449.1">
    <property type="nucleotide sequence ID" value="NZ_JAGJWT010000002.1"/>
</dbReference>
<evidence type="ECO:0000313" key="2">
    <source>
        <dbReference type="EMBL" id="MBS9339999.1"/>
    </source>
</evidence>
<reference evidence="2" key="1">
    <citation type="submission" date="2021-04" db="EMBL/GenBank/DDBJ databases">
        <title>Genomic characterization of endocarditis-associated Neisseria elongata subsp. nitroreducens.</title>
        <authorList>
            <person name="Schorner M."/>
            <person name="Passarelli-Araujo H."/>
            <person name="Scheffer M."/>
            <person name="Barazzetti F."/>
            <person name="Martins J."/>
            <person name="Machado H."/>
            <person name="Palmeiro J."/>
            <person name="Bazzo M."/>
        </authorList>
    </citation>
    <scope>NUCLEOTIDE SEQUENCE</scope>
    <source>
        <strain evidence="2">Nel_M001</strain>
    </source>
</reference>
<dbReference type="Pfam" id="PF05954">
    <property type="entry name" value="Phage_GPD"/>
    <property type="match status" value="1"/>
</dbReference>
<dbReference type="InterPro" id="IPR052726">
    <property type="entry name" value="Phage_Baseplate_Hub"/>
</dbReference>
<evidence type="ECO:0008006" key="4">
    <source>
        <dbReference type="Google" id="ProtNLM"/>
    </source>
</evidence>
<accession>A0A9X0ZSE1</accession>
<comment type="caution">
    <text evidence="2">The sequence shown here is derived from an EMBL/GenBank/DDBJ whole genome shotgun (WGS) entry which is preliminary data.</text>
</comment>
<dbReference type="Gene3D" id="3.55.50.10">
    <property type="entry name" value="Baseplate protein-like domains"/>
    <property type="match status" value="1"/>
</dbReference>
<organism evidence="2 3">
    <name type="scientific">Neisseria elongata subsp. nitroreducens</name>
    <dbReference type="NCBI Taxonomy" id="90367"/>
    <lineage>
        <taxon>Bacteria</taxon>
        <taxon>Pseudomonadati</taxon>
        <taxon>Pseudomonadota</taxon>
        <taxon>Betaproteobacteria</taxon>
        <taxon>Neisseriales</taxon>
        <taxon>Neisseriaceae</taxon>
        <taxon>Neisseria</taxon>
    </lineage>
</organism>
<dbReference type="Proteomes" id="UP000708805">
    <property type="component" value="Unassembled WGS sequence"/>
</dbReference>
<feature type="compositionally biased region" description="Basic residues" evidence="1">
    <location>
        <begin position="253"/>
        <end position="262"/>
    </location>
</feature>
<protein>
    <recommendedName>
        <fullName evidence="4">Phage protein D</fullName>
    </recommendedName>
</protein>